<dbReference type="Gene3D" id="1.20.144.10">
    <property type="entry name" value="Phosphatidic acid phosphatase type 2/haloperoxidase"/>
    <property type="match status" value="1"/>
</dbReference>
<evidence type="ECO:0000259" key="2">
    <source>
        <dbReference type="SMART" id="SM00014"/>
    </source>
</evidence>
<feature type="transmembrane region" description="Helical" evidence="1">
    <location>
        <begin position="60"/>
        <end position="76"/>
    </location>
</feature>
<keyword evidence="1" id="KW-0472">Membrane</keyword>
<dbReference type="AlphaFoldDB" id="I0EQ45"/>
<dbReference type="PATRIC" id="fig|1163745.3.peg.37"/>
<dbReference type="Pfam" id="PF01569">
    <property type="entry name" value="PAP2"/>
    <property type="match status" value="1"/>
</dbReference>
<reference evidence="3 4" key="1">
    <citation type="journal article" date="2013" name="PLoS ONE">
        <title>Sequence Divergence and Conservation in Genomes ofHelicobacter cetorum Strains from a Dolphin and a Whale.</title>
        <authorList>
            <person name="Kersulyte D."/>
            <person name="Rossi M."/>
            <person name="Berg D.E."/>
        </authorList>
    </citation>
    <scope>NUCLEOTIDE SEQUENCE [LARGE SCALE GENOMIC DNA]</scope>
    <source>
        <strain evidence="3 4">MIT 99-5656</strain>
    </source>
</reference>
<feature type="transmembrane region" description="Helical" evidence="1">
    <location>
        <begin position="21"/>
        <end position="40"/>
    </location>
</feature>
<dbReference type="NCBIfam" id="NF007159">
    <property type="entry name" value="PRK09597.1"/>
    <property type="match status" value="1"/>
</dbReference>
<gene>
    <name evidence="3" type="ordered locus">HCD_00160</name>
</gene>
<organism evidence="3 4">
    <name type="scientific">Helicobacter cetorum (strain ATCC BAA-540 / CCUG 52418 / MIT 99-5656)</name>
    <dbReference type="NCBI Taxonomy" id="1163745"/>
    <lineage>
        <taxon>Bacteria</taxon>
        <taxon>Pseudomonadati</taxon>
        <taxon>Campylobacterota</taxon>
        <taxon>Epsilonproteobacteria</taxon>
        <taxon>Campylobacterales</taxon>
        <taxon>Helicobacteraceae</taxon>
        <taxon>Helicobacter</taxon>
    </lineage>
</organism>
<feature type="transmembrane region" description="Helical" evidence="1">
    <location>
        <begin position="149"/>
        <end position="165"/>
    </location>
</feature>
<dbReference type="EMBL" id="CP003481">
    <property type="protein sequence ID" value="AFI05064.1"/>
    <property type="molecule type" value="Genomic_DNA"/>
</dbReference>
<dbReference type="HOGENOM" id="CLU_1426205_0_0_7"/>
<name>I0EQ45_HELCM</name>
<evidence type="ECO:0000256" key="1">
    <source>
        <dbReference type="SAM" id="Phobius"/>
    </source>
</evidence>
<dbReference type="OrthoDB" id="5325447at2"/>
<dbReference type="eggNOG" id="COG0671">
    <property type="taxonomic scope" value="Bacteria"/>
</dbReference>
<dbReference type="InterPro" id="IPR000326">
    <property type="entry name" value="PAP2/HPO"/>
</dbReference>
<dbReference type="RefSeq" id="WP_014658593.1">
    <property type="nucleotide sequence ID" value="NC_017735.1"/>
</dbReference>
<dbReference type="STRING" id="1163745.HCD_00160"/>
<protein>
    <submittedName>
        <fullName evidence="3">Lipid A 1-phosphatase</fullName>
    </submittedName>
</protein>
<keyword evidence="1" id="KW-0812">Transmembrane</keyword>
<dbReference type="InterPro" id="IPR036938">
    <property type="entry name" value="PAP2/HPO_sf"/>
</dbReference>
<sequence length="194" mass="21615">MKNYLKLHTLKNLFVQSLPKSVSKSLLTISLVLMLLGVLFPFPKIPKHPSVPLVFHFTEHYARFIPTILSVAIPLIKRDVIGLFQVANASMATTILTHTTKRALNNVTIHNRRLGERPYGGNFNMPSGHSSMVGLAVVFLMRRYSFKKYLWLLPLVPLTMLARIYLDMHTIGAVLAGLGVGVLCASLFTSSKKS</sequence>
<feature type="domain" description="Phosphatidic acid phosphatase type 2/haloperoxidase" evidence="2">
    <location>
        <begin position="81"/>
        <end position="189"/>
    </location>
</feature>
<feature type="transmembrane region" description="Helical" evidence="1">
    <location>
        <begin position="171"/>
        <end position="189"/>
    </location>
</feature>
<dbReference type="SUPFAM" id="SSF48317">
    <property type="entry name" value="Acid phosphatase/Vanadium-dependent haloperoxidase"/>
    <property type="match status" value="1"/>
</dbReference>
<dbReference type="KEGG" id="hcm:HCD_00160"/>
<keyword evidence="1" id="KW-1133">Transmembrane helix</keyword>
<proteinExistence type="predicted"/>
<dbReference type="SMART" id="SM00014">
    <property type="entry name" value="acidPPc"/>
    <property type="match status" value="1"/>
</dbReference>
<evidence type="ECO:0000313" key="4">
    <source>
        <dbReference type="Proteomes" id="UP000005013"/>
    </source>
</evidence>
<evidence type="ECO:0000313" key="3">
    <source>
        <dbReference type="EMBL" id="AFI05064.1"/>
    </source>
</evidence>
<dbReference type="Proteomes" id="UP000005013">
    <property type="component" value="Chromosome"/>
</dbReference>
<keyword evidence="4" id="KW-1185">Reference proteome</keyword>
<accession>I0EQ45</accession>